<comment type="subcellular location">
    <subcellularLocation>
        <location evidence="1">Cytoplasm</location>
        <location evidence="1">Cytoskeleton</location>
        <location evidence="1">Cilium basal body</location>
    </subcellularLocation>
</comment>
<dbReference type="PANTHER" id="PTHR12968:SF2">
    <property type="entry name" value="B9 DOMAIN-CONTAINING PROTEIN 2"/>
    <property type="match status" value="1"/>
</dbReference>
<name>A0A2V0NPR0_9CHLO</name>
<feature type="region of interest" description="Disordered" evidence="7">
    <location>
        <begin position="36"/>
        <end position="112"/>
    </location>
</feature>
<keyword evidence="2" id="KW-0963">Cytoplasm</keyword>
<dbReference type="STRING" id="307507.A0A2V0NPR0"/>
<dbReference type="GO" id="GO:0060271">
    <property type="term" value="P:cilium assembly"/>
    <property type="evidence" value="ECO:0007669"/>
    <property type="project" value="TreeGrafter"/>
</dbReference>
<reference evidence="8 9" key="1">
    <citation type="journal article" date="2018" name="Sci. Rep.">
        <title>Raphidocelis subcapitata (=Pseudokirchneriella subcapitata) provides an insight into genome evolution and environmental adaptations in the Sphaeropleales.</title>
        <authorList>
            <person name="Suzuki S."/>
            <person name="Yamaguchi H."/>
            <person name="Nakajima N."/>
            <person name="Kawachi M."/>
        </authorList>
    </citation>
    <scope>NUCLEOTIDE SEQUENCE [LARGE SCALE GENOMIC DNA]</scope>
    <source>
        <strain evidence="8 9">NIES-35</strain>
    </source>
</reference>
<feature type="region of interest" description="Disordered" evidence="7">
    <location>
        <begin position="1"/>
        <end position="23"/>
    </location>
</feature>
<evidence type="ECO:0000256" key="4">
    <source>
        <dbReference type="ARBA" id="ARBA00023212"/>
    </source>
</evidence>
<accession>A0A2V0NPR0</accession>
<keyword evidence="9" id="KW-1185">Reference proteome</keyword>
<dbReference type="Pfam" id="PF07162">
    <property type="entry name" value="B9-C2"/>
    <property type="match status" value="1"/>
</dbReference>
<keyword evidence="4" id="KW-0206">Cytoskeleton</keyword>
<dbReference type="EMBL" id="BDRX01000011">
    <property type="protein sequence ID" value="GBF89621.1"/>
    <property type="molecule type" value="Genomic_DNA"/>
</dbReference>
<dbReference type="OrthoDB" id="184109at2759"/>
<gene>
    <name evidence="8" type="ORF">Rsub_02339</name>
</gene>
<evidence type="ECO:0000313" key="8">
    <source>
        <dbReference type="EMBL" id="GBF89621.1"/>
    </source>
</evidence>
<dbReference type="PANTHER" id="PTHR12968">
    <property type="entry name" value="B9 DOMAIN-CONTAINING"/>
    <property type="match status" value="1"/>
</dbReference>
<comment type="caution">
    <text evidence="8">The sequence shown here is derived from an EMBL/GenBank/DDBJ whole genome shotgun (WGS) entry which is preliminary data.</text>
</comment>
<evidence type="ECO:0000256" key="2">
    <source>
        <dbReference type="ARBA" id="ARBA00022490"/>
    </source>
</evidence>
<dbReference type="GO" id="GO:0036038">
    <property type="term" value="C:MKS complex"/>
    <property type="evidence" value="ECO:0007669"/>
    <property type="project" value="TreeGrafter"/>
</dbReference>
<dbReference type="InterPro" id="IPR010796">
    <property type="entry name" value="C2_B9-type_dom"/>
</dbReference>
<keyword evidence="3" id="KW-0970">Cilium biogenesis/degradation</keyword>
<dbReference type="AlphaFoldDB" id="A0A2V0NPR0"/>
<dbReference type="InParanoid" id="A0A2V0NPR0"/>
<dbReference type="Proteomes" id="UP000247498">
    <property type="component" value="Unassembled WGS sequence"/>
</dbReference>
<keyword evidence="5" id="KW-0966">Cell projection</keyword>
<evidence type="ECO:0000256" key="3">
    <source>
        <dbReference type="ARBA" id="ARBA00022794"/>
    </source>
</evidence>
<organism evidence="8 9">
    <name type="scientific">Raphidocelis subcapitata</name>
    <dbReference type="NCBI Taxonomy" id="307507"/>
    <lineage>
        <taxon>Eukaryota</taxon>
        <taxon>Viridiplantae</taxon>
        <taxon>Chlorophyta</taxon>
        <taxon>core chlorophytes</taxon>
        <taxon>Chlorophyceae</taxon>
        <taxon>CS clade</taxon>
        <taxon>Sphaeropleales</taxon>
        <taxon>Selenastraceae</taxon>
        <taxon>Raphidocelis</taxon>
    </lineage>
</organism>
<protein>
    <recommendedName>
        <fullName evidence="6">B9 domain-containing protein 2</fullName>
    </recommendedName>
</protein>
<evidence type="ECO:0000256" key="6">
    <source>
        <dbReference type="ARBA" id="ARBA00039272"/>
    </source>
</evidence>
<evidence type="ECO:0000256" key="7">
    <source>
        <dbReference type="SAM" id="MobiDB-lite"/>
    </source>
</evidence>
<evidence type="ECO:0000313" key="9">
    <source>
        <dbReference type="Proteomes" id="UP000247498"/>
    </source>
</evidence>
<proteinExistence type="predicted"/>
<evidence type="ECO:0000256" key="1">
    <source>
        <dbReference type="ARBA" id="ARBA00004120"/>
    </source>
</evidence>
<sequence>MQASRKRWAHALSGAGGLVPTAAWGPRRAPLLSVKQECKTARRPTRVEGGAGAAPAAGELPPAPVEDATDAADGGGSGASPRAPTPLFASRAAAGSAQPPGSRPRSRASTVEDAIRAAAARRVTRGQQQQQQQLQARASQKQAAALAPNDAELVVLGEIVGLTLAASSGGCAAGGSFSCSWELAYDPKHFTLVRGEARGRTHASGPALGSDGPAAASVWWEHPIAFVLSPRSRQRWPSLIFKLHRRSMPYARDAFFGYALAQLPAGPGPAAVTCCVWQPAQAARSLGQAMLGWFGGVAPQLVDESFLTDLDQRFELGQQGLHTQGVGARLTLRLHVLARNCSALPLLARDATAAAGGASGHLVARIVAMAADDREEGDDAAAESEGLRHVRAGRAARLLQQRPPLR</sequence>
<evidence type="ECO:0000256" key="5">
    <source>
        <dbReference type="ARBA" id="ARBA00023273"/>
    </source>
</evidence>